<sequence>MQEAILSLNARGRAKGHTLAFLTVFVWGITFVSTKVLLTVVTPIEILFLRFSLGFLALCVIHHRITPFMGARVEALFALAGATGVTLYFFMENIALTMTSASNVGVIVAIAPLFIALIATFVTREERVGVKFFAGFVMAISGIALISFTGAAAGDAGLAGCLLAVLAALAWAVYSTIGKRIAKLGLSTVATTKRTFAWGLVFMLPFLPVMGFGQGAEGAGLAGLLDPVMLGNLLFLGLVASATCYVMWNKAASIVGVVSVSAYLYLTPVVTVVASVIVLAEPLTWQIVLGVALTVTGLVLSER</sequence>
<evidence type="ECO:0000256" key="5">
    <source>
        <dbReference type="ARBA" id="ARBA00022989"/>
    </source>
</evidence>
<feature type="transmembrane region" description="Helical" evidence="7">
    <location>
        <begin position="255"/>
        <end position="277"/>
    </location>
</feature>
<evidence type="ECO:0000256" key="7">
    <source>
        <dbReference type="SAM" id="Phobius"/>
    </source>
</evidence>
<feature type="domain" description="EamA" evidence="8">
    <location>
        <begin position="159"/>
        <end position="300"/>
    </location>
</feature>
<accession>A0A6N6NQI2</accession>
<feature type="transmembrane region" description="Helical" evidence="7">
    <location>
        <begin position="103"/>
        <end position="123"/>
    </location>
</feature>
<evidence type="ECO:0000256" key="6">
    <source>
        <dbReference type="ARBA" id="ARBA00023136"/>
    </source>
</evidence>
<gene>
    <name evidence="9" type="ORF">F8C90_07985</name>
</gene>
<dbReference type="GeneID" id="98658344"/>
<keyword evidence="10" id="KW-1185">Reference proteome</keyword>
<proteinExistence type="inferred from homology"/>
<feature type="transmembrane region" description="Helical" evidence="7">
    <location>
        <begin position="20"/>
        <end position="38"/>
    </location>
</feature>
<evidence type="ECO:0000256" key="2">
    <source>
        <dbReference type="ARBA" id="ARBA00007362"/>
    </source>
</evidence>
<comment type="subcellular location">
    <subcellularLocation>
        <location evidence="1">Cell membrane</location>
        <topology evidence="1">Multi-pass membrane protein</topology>
    </subcellularLocation>
</comment>
<evidence type="ECO:0000259" key="8">
    <source>
        <dbReference type="Pfam" id="PF00892"/>
    </source>
</evidence>
<evidence type="ECO:0000256" key="3">
    <source>
        <dbReference type="ARBA" id="ARBA00022475"/>
    </source>
</evidence>
<dbReference type="PANTHER" id="PTHR32322:SF18">
    <property type="entry name" value="S-ADENOSYLMETHIONINE_S-ADENOSYLHOMOCYSTEINE TRANSPORTER"/>
    <property type="match status" value="1"/>
</dbReference>
<feature type="transmembrane region" description="Helical" evidence="7">
    <location>
        <begin position="73"/>
        <end position="91"/>
    </location>
</feature>
<keyword evidence="4 7" id="KW-0812">Transmembrane</keyword>
<dbReference type="RefSeq" id="WP_158049999.1">
    <property type="nucleotide sequence ID" value="NZ_WAJR01000021.1"/>
</dbReference>
<dbReference type="Pfam" id="PF00892">
    <property type="entry name" value="EamA"/>
    <property type="match status" value="2"/>
</dbReference>
<dbReference type="EMBL" id="WAJR01000021">
    <property type="protein sequence ID" value="KAB1638763.1"/>
    <property type="molecule type" value="Genomic_DNA"/>
</dbReference>
<keyword evidence="6 7" id="KW-0472">Membrane</keyword>
<dbReference type="GO" id="GO:0005886">
    <property type="term" value="C:plasma membrane"/>
    <property type="evidence" value="ECO:0007669"/>
    <property type="project" value="UniProtKB-SubCell"/>
</dbReference>
<feature type="transmembrane region" description="Helical" evidence="7">
    <location>
        <begin position="130"/>
        <end position="150"/>
    </location>
</feature>
<feature type="transmembrane region" description="Helical" evidence="7">
    <location>
        <begin position="156"/>
        <end position="174"/>
    </location>
</feature>
<dbReference type="SUPFAM" id="SSF103481">
    <property type="entry name" value="Multidrug resistance efflux transporter EmrE"/>
    <property type="match status" value="2"/>
</dbReference>
<feature type="transmembrane region" description="Helical" evidence="7">
    <location>
        <begin position="195"/>
        <end position="216"/>
    </location>
</feature>
<evidence type="ECO:0000256" key="1">
    <source>
        <dbReference type="ARBA" id="ARBA00004651"/>
    </source>
</evidence>
<dbReference type="PANTHER" id="PTHR32322">
    <property type="entry name" value="INNER MEMBRANE TRANSPORTER"/>
    <property type="match status" value="1"/>
</dbReference>
<keyword evidence="5 7" id="KW-1133">Transmembrane helix</keyword>
<organism evidence="9 10">
    <name type="scientific">Ellagibacter isourolithinifaciens</name>
    <dbReference type="NCBI Taxonomy" id="2137581"/>
    <lineage>
        <taxon>Bacteria</taxon>
        <taxon>Bacillati</taxon>
        <taxon>Actinomycetota</taxon>
        <taxon>Coriobacteriia</taxon>
        <taxon>Eggerthellales</taxon>
        <taxon>Eggerthellaceae</taxon>
        <taxon>Ellagibacter</taxon>
    </lineage>
</organism>
<dbReference type="Proteomes" id="UP000468668">
    <property type="component" value="Unassembled WGS sequence"/>
</dbReference>
<evidence type="ECO:0000313" key="10">
    <source>
        <dbReference type="Proteomes" id="UP000468668"/>
    </source>
</evidence>
<evidence type="ECO:0000313" key="9">
    <source>
        <dbReference type="EMBL" id="KAB1638763.1"/>
    </source>
</evidence>
<feature type="domain" description="EamA" evidence="8">
    <location>
        <begin position="15"/>
        <end position="147"/>
    </location>
</feature>
<feature type="transmembrane region" description="Helical" evidence="7">
    <location>
        <begin position="283"/>
        <end position="301"/>
    </location>
</feature>
<dbReference type="InterPro" id="IPR000620">
    <property type="entry name" value="EamA_dom"/>
</dbReference>
<comment type="similarity">
    <text evidence="2">Belongs to the EamA transporter family.</text>
</comment>
<dbReference type="InterPro" id="IPR037185">
    <property type="entry name" value="EmrE-like"/>
</dbReference>
<feature type="transmembrane region" description="Helical" evidence="7">
    <location>
        <begin position="44"/>
        <end position="61"/>
    </location>
</feature>
<comment type="caution">
    <text evidence="9">The sequence shown here is derived from an EMBL/GenBank/DDBJ whole genome shotgun (WGS) entry which is preliminary data.</text>
</comment>
<keyword evidence="3" id="KW-1003">Cell membrane</keyword>
<reference evidence="9 10" key="1">
    <citation type="submission" date="2019-09" db="EMBL/GenBank/DDBJ databases">
        <title>Whole genome shotgun sequencing (WGS) of Ellagibacter isourolithinifaciens DSM 104140(T) and Adlercreutzia muris DSM 29508(T).</title>
        <authorList>
            <person name="Stoll D.A."/>
            <person name="Danylec N."/>
            <person name="Huch M."/>
        </authorList>
    </citation>
    <scope>NUCLEOTIDE SEQUENCE [LARGE SCALE GENOMIC DNA]</scope>
    <source>
        <strain evidence="9 10">DSM 104140</strain>
    </source>
</reference>
<dbReference type="AlphaFoldDB" id="A0A6N6NQI2"/>
<protein>
    <submittedName>
        <fullName evidence="9">DMT family transporter</fullName>
    </submittedName>
</protein>
<evidence type="ECO:0000256" key="4">
    <source>
        <dbReference type="ARBA" id="ARBA00022692"/>
    </source>
</evidence>
<feature type="transmembrane region" description="Helical" evidence="7">
    <location>
        <begin position="228"/>
        <end position="248"/>
    </location>
</feature>
<dbReference type="OrthoDB" id="4167046at2"/>
<dbReference type="InterPro" id="IPR050638">
    <property type="entry name" value="AA-Vitamin_Transporters"/>
</dbReference>
<name>A0A6N6NQI2_9ACTN</name>